<organism evidence="3 4">
    <name type="scientific">candidate division WOR-1 bacterium DG_54_3</name>
    <dbReference type="NCBI Taxonomy" id="1703775"/>
    <lineage>
        <taxon>Bacteria</taxon>
        <taxon>Bacillati</taxon>
        <taxon>Saganbacteria</taxon>
    </lineage>
</organism>
<dbReference type="AlphaFoldDB" id="A0A0S7Y4P5"/>
<dbReference type="PROSITE" id="PS51202">
    <property type="entry name" value="RCK_C"/>
    <property type="match status" value="1"/>
</dbReference>
<reference evidence="3 4" key="1">
    <citation type="journal article" date="2015" name="Microbiome">
        <title>Genomic resolution of linkages in carbon, nitrogen, and sulfur cycling among widespread estuary sediment bacteria.</title>
        <authorList>
            <person name="Baker B.J."/>
            <person name="Lazar C.S."/>
            <person name="Teske A.P."/>
            <person name="Dick G.J."/>
        </authorList>
    </citation>
    <scope>NUCLEOTIDE SEQUENCE [LARGE SCALE GENOMIC DNA]</scope>
    <source>
        <strain evidence="3">DG_54_3</strain>
    </source>
</reference>
<feature type="domain" description="RCK C-terminal" evidence="2">
    <location>
        <begin position="155"/>
        <end position="235"/>
    </location>
</feature>
<keyword evidence="1" id="KW-0472">Membrane</keyword>
<name>A0A0S7Y4P5_UNCSA</name>
<dbReference type="GO" id="GO:0006813">
    <property type="term" value="P:potassium ion transport"/>
    <property type="evidence" value="ECO:0007669"/>
    <property type="project" value="InterPro"/>
</dbReference>
<sequence>MNLFLFFFAIVISFIVVRIGAVAFEITGMEKNQARFQSLSCFSGTGFTTSEAELITGHPQRRKIASYLMILGNAGLITLIATFANSIRPVTIIEQFNFFTIPLPIPGWLSPYINIAVIALGVLIIYKIFTKSHLIDRFTGKIKKEMVEKKVVMPEKVTELLAAQEGYGVSQFEVHPDSPLLKKDLKHLHLKEEEIQVLLIQRGSEIIPIPKGGEKFLADDQVICFGKLEKIRQMA</sequence>
<evidence type="ECO:0000313" key="3">
    <source>
        <dbReference type="EMBL" id="KPJ69507.1"/>
    </source>
</evidence>
<protein>
    <recommendedName>
        <fullName evidence="2">RCK C-terminal domain-containing protein</fullName>
    </recommendedName>
</protein>
<dbReference type="SUPFAM" id="SSF116726">
    <property type="entry name" value="TrkA C-terminal domain-like"/>
    <property type="match status" value="1"/>
</dbReference>
<dbReference type="Pfam" id="PF02080">
    <property type="entry name" value="TrkA_C"/>
    <property type="match status" value="1"/>
</dbReference>
<dbReference type="EMBL" id="LIZX01000023">
    <property type="protein sequence ID" value="KPJ69507.1"/>
    <property type="molecule type" value="Genomic_DNA"/>
</dbReference>
<feature type="transmembrane region" description="Helical" evidence="1">
    <location>
        <begin position="64"/>
        <end position="87"/>
    </location>
</feature>
<dbReference type="GO" id="GO:0008324">
    <property type="term" value="F:monoatomic cation transmembrane transporter activity"/>
    <property type="evidence" value="ECO:0007669"/>
    <property type="project" value="InterPro"/>
</dbReference>
<evidence type="ECO:0000256" key="1">
    <source>
        <dbReference type="SAM" id="Phobius"/>
    </source>
</evidence>
<dbReference type="Proteomes" id="UP000051861">
    <property type="component" value="Unassembled WGS sequence"/>
</dbReference>
<feature type="transmembrane region" description="Helical" evidence="1">
    <location>
        <begin position="107"/>
        <end position="129"/>
    </location>
</feature>
<keyword evidence="1" id="KW-0812">Transmembrane</keyword>
<comment type="caution">
    <text evidence="3">The sequence shown here is derived from an EMBL/GenBank/DDBJ whole genome shotgun (WGS) entry which is preliminary data.</text>
</comment>
<feature type="transmembrane region" description="Helical" evidence="1">
    <location>
        <begin position="6"/>
        <end position="26"/>
    </location>
</feature>
<keyword evidence="1" id="KW-1133">Transmembrane helix</keyword>
<dbReference type="InterPro" id="IPR036721">
    <property type="entry name" value="RCK_C_sf"/>
</dbReference>
<accession>A0A0S7Y4P5</accession>
<evidence type="ECO:0000313" key="4">
    <source>
        <dbReference type="Proteomes" id="UP000051861"/>
    </source>
</evidence>
<evidence type="ECO:0000259" key="2">
    <source>
        <dbReference type="PROSITE" id="PS51202"/>
    </source>
</evidence>
<proteinExistence type="predicted"/>
<gene>
    <name evidence="3" type="ORF">AMJ44_03680</name>
</gene>
<dbReference type="Gene3D" id="3.30.70.1450">
    <property type="entry name" value="Regulator of K+ conductance, C-terminal domain"/>
    <property type="match status" value="1"/>
</dbReference>
<dbReference type="InterPro" id="IPR006037">
    <property type="entry name" value="RCK_C"/>
</dbReference>